<name>A0A3P6R874_CYLGO</name>
<evidence type="ECO:0000313" key="2">
    <source>
        <dbReference type="Proteomes" id="UP000271889"/>
    </source>
</evidence>
<organism evidence="1 2">
    <name type="scientific">Cylicostephanus goldi</name>
    <name type="common">Nematode worm</name>
    <dbReference type="NCBI Taxonomy" id="71465"/>
    <lineage>
        <taxon>Eukaryota</taxon>
        <taxon>Metazoa</taxon>
        <taxon>Ecdysozoa</taxon>
        <taxon>Nematoda</taxon>
        <taxon>Chromadorea</taxon>
        <taxon>Rhabditida</taxon>
        <taxon>Rhabditina</taxon>
        <taxon>Rhabditomorpha</taxon>
        <taxon>Strongyloidea</taxon>
        <taxon>Strongylidae</taxon>
        <taxon>Cylicostephanus</taxon>
    </lineage>
</organism>
<evidence type="ECO:0000313" key="1">
    <source>
        <dbReference type="EMBL" id="VDK49625.1"/>
    </source>
</evidence>
<dbReference type="Proteomes" id="UP000271889">
    <property type="component" value="Unassembled WGS sequence"/>
</dbReference>
<reference evidence="1 2" key="1">
    <citation type="submission" date="2018-11" db="EMBL/GenBank/DDBJ databases">
        <authorList>
            <consortium name="Pathogen Informatics"/>
        </authorList>
    </citation>
    <scope>NUCLEOTIDE SEQUENCE [LARGE SCALE GENOMIC DNA]</scope>
</reference>
<dbReference type="EMBL" id="UYRV01002990">
    <property type="protein sequence ID" value="VDK49625.1"/>
    <property type="molecule type" value="Genomic_DNA"/>
</dbReference>
<keyword evidence="2" id="KW-1185">Reference proteome</keyword>
<sequence>MALARTLWLKQQIGTVLFLAAVARTLHIAMGQTMGLDLLRRNYRWVRPCTDGVDIDAGDIAAIAGESASLCAEKVANICLSRRN</sequence>
<accession>A0A3P6R874</accession>
<protein>
    <submittedName>
        <fullName evidence="1">Uncharacterized protein</fullName>
    </submittedName>
</protein>
<gene>
    <name evidence="1" type="ORF">CGOC_LOCUS1562</name>
</gene>
<proteinExistence type="predicted"/>
<dbReference type="AlphaFoldDB" id="A0A3P6R874"/>